<name>A0A0B7B027_9EUPU</name>
<gene>
    <name evidence="2" type="primary">ORF155309</name>
</gene>
<feature type="compositionally biased region" description="Polar residues" evidence="1">
    <location>
        <begin position="1"/>
        <end position="15"/>
    </location>
</feature>
<feature type="non-terminal residue" evidence="2">
    <location>
        <position position="150"/>
    </location>
</feature>
<proteinExistence type="predicted"/>
<feature type="non-terminal residue" evidence="2">
    <location>
        <position position="1"/>
    </location>
</feature>
<sequence>KYGDSSSACGPSITTVKYGDSLPAGGSSMTTNSSPAPTSGGSGPTSGGAGYRQQQHSEMLVGQVRSNNLQATSYDRSSLSSSPIQANESLSSSSRSPDWQHMNTFSHGSQSNMPHMSFNTSSGGSQSNNQHYGNIGNQPNIQHMGNIGNQ</sequence>
<accession>A0A0B7B027</accession>
<protein>
    <submittedName>
        <fullName evidence="2">Uncharacterized protein</fullName>
    </submittedName>
</protein>
<evidence type="ECO:0000256" key="1">
    <source>
        <dbReference type="SAM" id="MobiDB-lite"/>
    </source>
</evidence>
<reference evidence="2" key="1">
    <citation type="submission" date="2014-12" db="EMBL/GenBank/DDBJ databases">
        <title>Insight into the proteome of Arion vulgaris.</title>
        <authorList>
            <person name="Aradska J."/>
            <person name="Bulat T."/>
            <person name="Smidak R."/>
            <person name="Sarate P."/>
            <person name="Gangsoo J."/>
            <person name="Sialana F."/>
            <person name="Bilban M."/>
            <person name="Lubec G."/>
        </authorList>
    </citation>
    <scope>NUCLEOTIDE SEQUENCE</scope>
    <source>
        <tissue evidence="2">Skin</tissue>
    </source>
</reference>
<organism evidence="2">
    <name type="scientific">Arion vulgaris</name>
    <dbReference type="NCBI Taxonomy" id="1028688"/>
    <lineage>
        <taxon>Eukaryota</taxon>
        <taxon>Metazoa</taxon>
        <taxon>Spiralia</taxon>
        <taxon>Lophotrochozoa</taxon>
        <taxon>Mollusca</taxon>
        <taxon>Gastropoda</taxon>
        <taxon>Heterobranchia</taxon>
        <taxon>Euthyneura</taxon>
        <taxon>Panpulmonata</taxon>
        <taxon>Eupulmonata</taxon>
        <taxon>Stylommatophora</taxon>
        <taxon>Helicina</taxon>
        <taxon>Arionoidea</taxon>
        <taxon>Arionidae</taxon>
        <taxon>Arion</taxon>
    </lineage>
</organism>
<dbReference type="EMBL" id="HACG01039844">
    <property type="protein sequence ID" value="CEK86709.1"/>
    <property type="molecule type" value="Transcribed_RNA"/>
</dbReference>
<feature type="compositionally biased region" description="Polar residues" evidence="1">
    <location>
        <begin position="64"/>
        <end position="120"/>
    </location>
</feature>
<feature type="region of interest" description="Disordered" evidence="1">
    <location>
        <begin position="1"/>
        <end position="150"/>
    </location>
</feature>
<feature type="compositionally biased region" description="Gly residues" evidence="1">
    <location>
        <begin position="40"/>
        <end position="50"/>
    </location>
</feature>
<evidence type="ECO:0000313" key="2">
    <source>
        <dbReference type="EMBL" id="CEK86709.1"/>
    </source>
</evidence>
<feature type="compositionally biased region" description="Polar residues" evidence="1">
    <location>
        <begin position="131"/>
        <end position="150"/>
    </location>
</feature>
<feature type="compositionally biased region" description="Low complexity" evidence="1">
    <location>
        <begin position="121"/>
        <end position="130"/>
    </location>
</feature>
<dbReference type="AlphaFoldDB" id="A0A0B7B027"/>